<dbReference type="PANTHER" id="PTHR38776:SF1">
    <property type="entry name" value="MLTA-INTERACTING PROTEIN-RELATED"/>
    <property type="match status" value="1"/>
</dbReference>
<evidence type="ECO:0000256" key="1">
    <source>
        <dbReference type="ARBA" id="ARBA00004442"/>
    </source>
</evidence>
<evidence type="ECO:0000256" key="3">
    <source>
        <dbReference type="ARBA" id="ARBA00022729"/>
    </source>
</evidence>
<proteinExistence type="inferred from homology"/>
<accession>A0ABU8C641</accession>
<evidence type="ECO:0000256" key="4">
    <source>
        <dbReference type="ARBA" id="ARBA00023136"/>
    </source>
</evidence>
<keyword evidence="5" id="KW-0998">Cell outer membrane</keyword>
<organism evidence="7 8">
    <name type="scientific">Rheinheimera muenzenbergensis</name>
    <dbReference type="NCBI Taxonomy" id="1193628"/>
    <lineage>
        <taxon>Bacteria</taxon>
        <taxon>Pseudomonadati</taxon>
        <taxon>Pseudomonadota</taxon>
        <taxon>Gammaproteobacteria</taxon>
        <taxon>Chromatiales</taxon>
        <taxon>Chromatiaceae</taxon>
        <taxon>Rheinheimera</taxon>
    </lineage>
</organism>
<comment type="similarity">
    <text evidence="2">Belongs to the MipA/OmpV family.</text>
</comment>
<feature type="signal peptide" evidence="6">
    <location>
        <begin position="1"/>
        <end position="20"/>
    </location>
</feature>
<dbReference type="Proteomes" id="UP001375382">
    <property type="component" value="Unassembled WGS sequence"/>
</dbReference>
<keyword evidence="8" id="KW-1185">Reference proteome</keyword>
<comment type="subcellular location">
    <subcellularLocation>
        <location evidence="1">Cell outer membrane</location>
    </subcellularLocation>
</comment>
<evidence type="ECO:0000256" key="6">
    <source>
        <dbReference type="SAM" id="SignalP"/>
    </source>
</evidence>
<feature type="chain" id="PRO_5045412844" evidence="6">
    <location>
        <begin position="21"/>
        <end position="267"/>
    </location>
</feature>
<reference evidence="7 8" key="1">
    <citation type="journal article" date="2023" name="Ecotoxicol. Environ. Saf.">
        <title>Mercury remediation potential of mercury-resistant strain Rheinheimera metallidurans sp. nov. isolated from a municipal waste dumping site.</title>
        <authorList>
            <person name="Yadav V."/>
            <person name="Manjhi A."/>
            <person name="Vadakedath N."/>
        </authorList>
    </citation>
    <scope>NUCLEOTIDE SEQUENCE [LARGE SCALE GENOMIC DNA]</scope>
    <source>
        <strain evidence="7 8">E-49</strain>
    </source>
</reference>
<evidence type="ECO:0000256" key="2">
    <source>
        <dbReference type="ARBA" id="ARBA00005722"/>
    </source>
</evidence>
<evidence type="ECO:0000313" key="8">
    <source>
        <dbReference type="Proteomes" id="UP001375382"/>
    </source>
</evidence>
<comment type="caution">
    <text evidence="7">The sequence shown here is derived from an EMBL/GenBank/DDBJ whole genome shotgun (WGS) entry which is preliminary data.</text>
</comment>
<evidence type="ECO:0000256" key="5">
    <source>
        <dbReference type="ARBA" id="ARBA00023237"/>
    </source>
</evidence>
<dbReference type="PANTHER" id="PTHR38776">
    <property type="entry name" value="MLTA-INTERACTING PROTEIN-RELATED"/>
    <property type="match status" value="1"/>
</dbReference>
<keyword evidence="3 6" id="KW-0732">Signal</keyword>
<evidence type="ECO:0000313" key="7">
    <source>
        <dbReference type="EMBL" id="MEH8017136.1"/>
    </source>
</evidence>
<dbReference type="EMBL" id="JALAAR010000005">
    <property type="protein sequence ID" value="MEH8017136.1"/>
    <property type="molecule type" value="Genomic_DNA"/>
</dbReference>
<name>A0ABU8C641_9GAMM</name>
<dbReference type="InterPro" id="IPR010583">
    <property type="entry name" value="MipA"/>
</dbReference>
<dbReference type="Pfam" id="PF06629">
    <property type="entry name" value="MipA"/>
    <property type="match status" value="1"/>
</dbReference>
<gene>
    <name evidence="7" type="ORF">MN202_07830</name>
</gene>
<dbReference type="RefSeq" id="WP_335735544.1">
    <property type="nucleotide sequence ID" value="NZ_JALAAR010000005.1"/>
</dbReference>
<sequence>MRYLGIIVLCFMLAPWQANAEEAAWQLGVGLAYSQLPDYPGAAGQQHYLLPFPYFTYRSDKVKLTRSEALGQLFSAGKLSLNLSLAAALPVNSDDNQARRDMPDLLWLTEIGPTADYQLLNNDRQQLLLRLPLRKAIATDLRQWHDAGWRLEPQLRWRQKLANSLQWTSQLALNWSDKEYHQYLYGVAPAYATATRQEYRARAGYAGWRWSNGISWQHKRWWLGAFVRYDNLQGVSFADSPLLQRQHNASFGVALAWIFNQQGYFDE</sequence>
<keyword evidence="4" id="KW-0472">Membrane</keyword>
<protein>
    <submittedName>
        <fullName evidence="7">MipA/OmpV family protein</fullName>
    </submittedName>
</protein>